<dbReference type="InterPro" id="IPR008687">
    <property type="entry name" value="MobC"/>
</dbReference>
<dbReference type="EMBL" id="CP015897">
    <property type="protein sequence ID" value="ARD98494.1"/>
    <property type="molecule type" value="Genomic_DNA"/>
</dbReference>
<dbReference type="Pfam" id="PF05713">
    <property type="entry name" value="MobC"/>
    <property type="match status" value="1"/>
</dbReference>
<dbReference type="RefSeq" id="WP_137015930.1">
    <property type="nucleotide sequence ID" value="NZ_CP015897.1"/>
</dbReference>
<gene>
    <name evidence="2" type="ORF">LL275_0862</name>
</gene>
<reference evidence="2 3" key="1">
    <citation type="journal article" date="2017" name="BMC Genomics">
        <title>Comparative and functional genomics of the Lactococcus lactis taxon; insights into evolution and niche adaptation.</title>
        <authorList>
            <person name="Kelleher P."/>
            <person name="Bottacini F."/>
            <person name="Mahony J."/>
            <person name="Kilcawley K.N."/>
            <person name="van Sinderen D."/>
        </authorList>
    </citation>
    <scope>NUCLEOTIDE SEQUENCE [LARGE SCALE GENOMIC DNA]</scope>
    <source>
        <strain evidence="2 3">275</strain>
    </source>
</reference>
<evidence type="ECO:0000313" key="2">
    <source>
        <dbReference type="EMBL" id="ARD98494.1"/>
    </source>
</evidence>
<protein>
    <recommendedName>
        <fullName evidence="1">Bacterial mobilisation domain-containing protein</fullName>
    </recommendedName>
</protein>
<sequence>MKGKNTQKNRTRSHQRLIRFNDEENDYINAKVEASPFNNFQNFARILLITGEVHFTDFSELKALNYEVNRIGNNINQLAKLAHEFQEISPADIQQLQTQMTDLTALVSEQLTGAKKEERRL</sequence>
<proteinExistence type="predicted"/>
<name>A0A1V0NEX3_LACLL</name>
<feature type="domain" description="Bacterial mobilisation" evidence="1">
    <location>
        <begin position="67"/>
        <end position="107"/>
    </location>
</feature>
<dbReference type="AlphaFoldDB" id="A0A1V0NEX3"/>
<dbReference type="Proteomes" id="UP000192085">
    <property type="component" value="Chromosome"/>
</dbReference>
<evidence type="ECO:0000259" key="1">
    <source>
        <dbReference type="Pfam" id="PF05713"/>
    </source>
</evidence>
<organism evidence="2 3">
    <name type="scientific">Lactococcus lactis subsp. lactis</name>
    <name type="common">Streptococcus lactis</name>
    <dbReference type="NCBI Taxonomy" id="1360"/>
    <lineage>
        <taxon>Bacteria</taxon>
        <taxon>Bacillati</taxon>
        <taxon>Bacillota</taxon>
        <taxon>Bacilli</taxon>
        <taxon>Lactobacillales</taxon>
        <taxon>Streptococcaceae</taxon>
        <taxon>Lactococcus</taxon>
    </lineage>
</organism>
<accession>A0A1V0NEX3</accession>
<evidence type="ECO:0000313" key="3">
    <source>
        <dbReference type="Proteomes" id="UP000192085"/>
    </source>
</evidence>